<feature type="transmembrane region" description="Helical" evidence="1">
    <location>
        <begin position="165"/>
        <end position="191"/>
    </location>
</feature>
<evidence type="ECO:0008006" key="4">
    <source>
        <dbReference type="Google" id="ProtNLM"/>
    </source>
</evidence>
<proteinExistence type="predicted"/>
<feature type="transmembrane region" description="Helical" evidence="1">
    <location>
        <begin position="378"/>
        <end position="400"/>
    </location>
</feature>
<organism evidence="2 3">
    <name type="scientific">Virgibacillus siamensis</name>
    <dbReference type="NCBI Taxonomy" id="480071"/>
    <lineage>
        <taxon>Bacteria</taxon>
        <taxon>Bacillati</taxon>
        <taxon>Bacillota</taxon>
        <taxon>Bacilli</taxon>
        <taxon>Bacillales</taxon>
        <taxon>Bacillaceae</taxon>
        <taxon>Virgibacillus</taxon>
    </lineage>
</organism>
<gene>
    <name evidence="2" type="ORF">GCM10009001_32780</name>
</gene>
<feature type="transmembrane region" description="Helical" evidence="1">
    <location>
        <begin position="135"/>
        <end position="159"/>
    </location>
</feature>
<feature type="transmembrane region" description="Helical" evidence="1">
    <location>
        <begin position="519"/>
        <end position="540"/>
    </location>
</feature>
<feature type="transmembrane region" description="Helical" evidence="1">
    <location>
        <begin position="455"/>
        <end position="473"/>
    </location>
</feature>
<feature type="transmembrane region" description="Helical" evidence="1">
    <location>
        <begin position="60"/>
        <end position="79"/>
    </location>
</feature>
<sequence>MHKFRSLKLLDNFQGFFRSIQIDYTTMRRILEIKLLMDQRRVPAVLNADISNKRKEGNQFVKSLGIYALYSLTLIPVLFFGDNLMYQSSILFGIMMFILMTSMISDFSAVLLDVRDKTILNTKPVHNRTINAAKLIHIMIYMTLLAGAFIAVPSIVMLATGRFSFFSLFLMETVLMLLFMIALTALAYIFILHYFSGDRLKDIINYVQIILAIGIVVGYQIVIRAFDFAMFEFVYDFSWWHILIPPLWFGAPFELLLNGNSSGPIIFMALLALVIPFIAIGIYYYLMPSFESNLEKLLENTGNPSVKKHPFERFWERMLCKGKQERLFFRFSLSMMRQERDFKLKVYPTIGMALVFPFIFMFNSLNRGSFEELAAGNAYFNIYFSCIMIGTVIHILKYSVDYKGSWIFQAAPIEGSAVIYGATLKAFLVKLYFPVFIMLSAVFIVIFSFRIVPDLAVVFVTAILHTLISYKLINNESYPFTNPMESVQMQGGSTVKYLILMVLVGITALLHFLASKVEYGVYGYLLILIAVTIISWKFCFSGSKVF</sequence>
<keyword evidence="1" id="KW-1133">Transmembrane helix</keyword>
<feature type="transmembrane region" description="Helical" evidence="1">
    <location>
        <begin position="264"/>
        <end position="286"/>
    </location>
</feature>
<reference evidence="2 3" key="1">
    <citation type="journal article" date="2019" name="Int. J. Syst. Evol. Microbiol.">
        <title>The Global Catalogue of Microorganisms (GCM) 10K type strain sequencing project: providing services to taxonomists for standard genome sequencing and annotation.</title>
        <authorList>
            <consortium name="The Broad Institute Genomics Platform"/>
            <consortium name="The Broad Institute Genome Sequencing Center for Infectious Disease"/>
            <person name="Wu L."/>
            <person name="Ma J."/>
        </authorList>
    </citation>
    <scope>NUCLEOTIDE SEQUENCE [LARGE SCALE GENOMIC DNA]</scope>
    <source>
        <strain evidence="2 3">JCM 15395</strain>
    </source>
</reference>
<accession>A0ABN1GJS6</accession>
<feature type="transmembrane region" description="Helical" evidence="1">
    <location>
        <begin position="494"/>
        <end position="513"/>
    </location>
</feature>
<feature type="transmembrane region" description="Helical" evidence="1">
    <location>
        <begin position="238"/>
        <end position="257"/>
    </location>
</feature>
<protein>
    <recommendedName>
        <fullName evidence="4">ABC transporter permease</fullName>
    </recommendedName>
</protein>
<feature type="transmembrane region" description="Helical" evidence="1">
    <location>
        <begin position="91"/>
        <end position="114"/>
    </location>
</feature>
<feature type="transmembrane region" description="Helical" evidence="1">
    <location>
        <begin position="203"/>
        <end position="226"/>
    </location>
</feature>
<feature type="transmembrane region" description="Helical" evidence="1">
    <location>
        <begin position="431"/>
        <end position="449"/>
    </location>
</feature>
<feature type="transmembrane region" description="Helical" evidence="1">
    <location>
        <begin position="406"/>
        <end position="424"/>
    </location>
</feature>
<evidence type="ECO:0000313" key="2">
    <source>
        <dbReference type="EMBL" id="GAA0613007.1"/>
    </source>
</evidence>
<evidence type="ECO:0000256" key="1">
    <source>
        <dbReference type="SAM" id="Phobius"/>
    </source>
</evidence>
<keyword evidence="1" id="KW-0812">Transmembrane</keyword>
<keyword evidence="1" id="KW-0472">Membrane</keyword>
<evidence type="ECO:0000313" key="3">
    <source>
        <dbReference type="Proteomes" id="UP001500866"/>
    </source>
</evidence>
<name>A0ABN1GJS6_9BACI</name>
<feature type="transmembrane region" description="Helical" evidence="1">
    <location>
        <begin position="346"/>
        <end position="366"/>
    </location>
</feature>
<keyword evidence="3" id="KW-1185">Reference proteome</keyword>
<dbReference type="EMBL" id="BAAADS010000025">
    <property type="protein sequence ID" value="GAA0613007.1"/>
    <property type="molecule type" value="Genomic_DNA"/>
</dbReference>
<dbReference type="Proteomes" id="UP001500866">
    <property type="component" value="Unassembled WGS sequence"/>
</dbReference>
<comment type="caution">
    <text evidence="2">The sequence shown here is derived from an EMBL/GenBank/DDBJ whole genome shotgun (WGS) entry which is preliminary data.</text>
</comment>
<dbReference type="RefSeq" id="WP_390350830.1">
    <property type="nucleotide sequence ID" value="NZ_JBHUMU010000004.1"/>
</dbReference>